<evidence type="ECO:0000313" key="1">
    <source>
        <dbReference type="EMBL" id="TXE08423.1"/>
    </source>
</evidence>
<dbReference type="InterPro" id="IPR036737">
    <property type="entry name" value="OmpA-like_sf"/>
</dbReference>
<dbReference type="SUPFAM" id="SSF103088">
    <property type="entry name" value="OmpA-like"/>
    <property type="match status" value="1"/>
</dbReference>
<dbReference type="EMBL" id="VORX01000003">
    <property type="protein sequence ID" value="TXE08423.1"/>
    <property type="molecule type" value="Genomic_DNA"/>
</dbReference>
<dbReference type="Proteomes" id="UP000321734">
    <property type="component" value="Unassembled WGS sequence"/>
</dbReference>
<protein>
    <submittedName>
        <fullName evidence="1">OmpA family protein</fullName>
    </submittedName>
</protein>
<keyword evidence="2" id="KW-1185">Reference proteome</keyword>
<sequence>MCTKQQSCHSEKNKKRNLSLARAKHIYDYLVKQGIDYKRIKFLGMRPKFTLGAKQNTFAA</sequence>
<name>A0A5C7ALE7_9FLAO</name>
<organism evidence="1 2">
    <name type="scientific">Gelidibacter salicanalis</name>
    <dbReference type="NCBI Taxonomy" id="291193"/>
    <lineage>
        <taxon>Bacteria</taxon>
        <taxon>Pseudomonadati</taxon>
        <taxon>Bacteroidota</taxon>
        <taxon>Flavobacteriia</taxon>
        <taxon>Flavobacteriales</taxon>
        <taxon>Flavobacteriaceae</taxon>
        <taxon>Gelidibacter</taxon>
    </lineage>
</organism>
<comment type="caution">
    <text evidence="1">The sequence shown here is derived from an EMBL/GenBank/DDBJ whole genome shotgun (WGS) entry which is preliminary data.</text>
</comment>
<dbReference type="AlphaFoldDB" id="A0A5C7ALE7"/>
<dbReference type="OrthoDB" id="9782229at2"/>
<dbReference type="Gene3D" id="3.30.1330.60">
    <property type="entry name" value="OmpA-like domain"/>
    <property type="match status" value="1"/>
</dbReference>
<proteinExistence type="predicted"/>
<accession>A0A5C7ALE7</accession>
<gene>
    <name evidence="1" type="ORF">ES711_07915</name>
</gene>
<evidence type="ECO:0000313" key="2">
    <source>
        <dbReference type="Proteomes" id="UP000321734"/>
    </source>
</evidence>
<reference evidence="1 2" key="1">
    <citation type="submission" date="2019-08" db="EMBL/GenBank/DDBJ databases">
        <title>Genome sequence of Gelidibacter salicanalis IC162T.</title>
        <authorList>
            <person name="Bowman J.P."/>
        </authorList>
    </citation>
    <scope>NUCLEOTIDE SEQUENCE [LARGE SCALE GENOMIC DNA]</scope>
    <source>
        <strain evidence="1 2">IC162</strain>
    </source>
</reference>